<reference evidence="1 2" key="1">
    <citation type="journal article" date="2015" name="Genome Announc.">
        <title>Expanding the biotechnology potential of lactobacilli through comparative genomics of 213 strains and associated genera.</title>
        <authorList>
            <person name="Sun Z."/>
            <person name="Harris H.M."/>
            <person name="McCann A."/>
            <person name="Guo C."/>
            <person name="Argimon S."/>
            <person name="Zhang W."/>
            <person name="Yang X."/>
            <person name="Jeffery I.B."/>
            <person name="Cooney J.C."/>
            <person name="Kagawa T.F."/>
            <person name="Liu W."/>
            <person name="Song Y."/>
            <person name="Salvetti E."/>
            <person name="Wrobel A."/>
            <person name="Rasinkangas P."/>
            <person name="Parkhill J."/>
            <person name="Rea M.C."/>
            <person name="O'Sullivan O."/>
            <person name="Ritari J."/>
            <person name="Douillard F.P."/>
            <person name="Paul Ross R."/>
            <person name="Yang R."/>
            <person name="Briner A.E."/>
            <person name="Felis G.E."/>
            <person name="de Vos W.M."/>
            <person name="Barrangou R."/>
            <person name="Klaenhammer T.R."/>
            <person name="Caufield P.W."/>
            <person name="Cui Y."/>
            <person name="Zhang H."/>
            <person name="O'Toole P.W."/>
        </authorList>
    </citation>
    <scope>NUCLEOTIDE SEQUENCE [LARGE SCALE GENOMIC DNA]</scope>
    <source>
        <strain evidence="1 2">DSM 20001</strain>
    </source>
</reference>
<evidence type="ECO:0000313" key="2">
    <source>
        <dbReference type="Proteomes" id="UP000051181"/>
    </source>
</evidence>
<comment type="caution">
    <text evidence="1">The sequence shown here is derived from an EMBL/GenBank/DDBJ whole genome shotgun (WGS) entry which is preliminary data.</text>
</comment>
<name>A0A0R1F6W2_9LACO</name>
<sequence>MFFSFTNLPAILRRKKIDRLSKTLGLSIEEVRDIVNIDKYDLNDWKWDKAYIPQKKLYLLEDSLEKMYLKKFGKEFRTPN</sequence>
<gene>
    <name evidence="1" type="ORF">FD22_GL000920</name>
</gene>
<organism evidence="1 2">
    <name type="scientific">Loigolactobacillus coryniformis subsp. coryniformis KCTC 3167 = DSM 20001</name>
    <dbReference type="NCBI Taxonomy" id="913848"/>
    <lineage>
        <taxon>Bacteria</taxon>
        <taxon>Bacillati</taxon>
        <taxon>Bacillota</taxon>
        <taxon>Bacilli</taxon>
        <taxon>Lactobacillales</taxon>
        <taxon>Lactobacillaceae</taxon>
        <taxon>Loigolactobacillus</taxon>
    </lineage>
</organism>
<protein>
    <submittedName>
        <fullName evidence="1">Uncharacterized protein</fullName>
    </submittedName>
</protein>
<dbReference type="Proteomes" id="UP000051181">
    <property type="component" value="Unassembled WGS sequence"/>
</dbReference>
<dbReference type="PATRIC" id="fig|913848.6.peg.951"/>
<proteinExistence type="predicted"/>
<evidence type="ECO:0000313" key="1">
    <source>
        <dbReference type="EMBL" id="KRK17503.1"/>
    </source>
</evidence>
<accession>A0A0R1F6W2</accession>
<dbReference type="AlphaFoldDB" id="A0A0R1F6W2"/>
<dbReference type="EMBL" id="AZCN01000023">
    <property type="protein sequence ID" value="KRK17503.1"/>
    <property type="molecule type" value="Genomic_DNA"/>
</dbReference>